<evidence type="ECO:0000313" key="12">
    <source>
        <dbReference type="Proteomes" id="UP000184510"/>
    </source>
</evidence>
<dbReference type="FunCoup" id="A0A1M6P945">
    <property type="interactions" value="154"/>
</dbReference>
<dbReference type="GO" id="GO:0004222">
    <property type="term" value="F:metalloendopeptidase activity"/>
    <property type="evidence" value="ECO:0007669"/>
    <property type="project" value="InterPro"/>
</dbReference>
<dbReference type="PANTHER" id="PTHR43690">
    <property type="entry name" value="NARDILYSIN"/>
    <property type="match status" value="1"/>
</dbReference>
<dbReference type="Pfam" id="PF05193">
    <property type="entry name" value="Peptidase_M16_C"/>
    <property type="match status" value="2"/>
</dbReference>
<evidence type="ECO:0000259" key="9">
    <source>
        <dbReference type="Pfam" id="PF00675"/>
    </source>
</evidence>
<evidence type="ECO:0000256" key="8">
    <source>
        <dbReference type="RuleBase" id="RU004447"/>
    </source>
</evidence>
<dbReference type="STRING" id="1123071.SAMN02745181_3113"/>
<dbReference type="InterPro" id="IPR007863">
    <property type="entry name" value="Peptidase_M16_C"/>
</dbReference>
<dbReference type="AlphaFoldDB" id="A0A1M6P945"/>
<comment type="similarity">
    <text evidence="2 8">Belongs to the peptidase M16 family.</text>
</comment>
<dbReference type="GO" id="GO:0046872">
    <property type="term" value="F:metal ion binding"/>
    <property type="evidence" value="ECO:0007669"/>
    <property type="project" value="UniProtKB-KW"/>
</dbReference>
<dbReference type="Gene3D" id="3.30.830.10">
    <property type="entry name" value="Metalloenzyme, LuxS/M16 peptidase-like"/>
    <property type="match status" value="4"/>
</dbReference>
<evidence type="ECO:0000256" key="2">
    <source>
        <dbReference type="ARBA" id="ARBA00007261"/>
    </source>
</evidence>
<evidence type="ECO:0000256" key="7">
    <source>
        <dbReference type="ARBA" id="ARBA00023049"/>
    </source>
</evidence>
<dbReference type="EMBL" id="FQYR01000005">
    <property type="protein sequence ID" value="SHK04485.1"/>
    <property type="molecule type" value="Genomic_DNA"/>
</dbReference>
<keyword evidence="12" id="KW-1185">Reference proteome</keyword>
<dbReference type="SUPFAM" id="SSF63411">
    <property type="entry name" value="LuxS/MPP-like metallohydrolase"/>
    <property type="match status" value="4"/>
</dbReference>
<evidence type="ECO:0000256" key="1">
    <source>
        <dbReference type="ARBA" id="ARBA00001947"/>
    </source>
</evidence>
<proteinExistence type="inferred from homology"/>
<evidence type="ECO:0000256" key="6">
    <source>
        <dbReference type="ARBA" id="ARBA00022833"/>
    </source>
</evidence>
<dbReference type="RefSeq" id="WP_143184667.1">
    <property type="nucleotide sequence ID" value="NZ_FQYR01000005.1"/>
</dbReference>
<dbReference type="PANTHER" id="PTHR43690:SF17">
    <property type="entry name" value="PROTEIN YHJJ"/>
    <property type="match status" value="1"/>
</dbReference>
<comment type="cofactor">
    <cofactor evidence="1">
        <name>Zn(2+)</name>
        <dbReference type="ChEBI" id="CHEBI:29105"/>
    </cofactor>
</comment>
<dbReference type="InterPro" id="IPR050626">
    <property type="entry name" value="Peptidase_M16"/>
</dbReference>
<dbReference type="InterPro" id="IPR011765">
    <property type="entry name" value="Pept_M16_N"/>
</dbReference>
<reference evidence="11 12" key="1">
    <citation type="submission" date="2016-11" db="EMBL/GenBank/DDBJ databases">
        <authorList>
            <person name="Jaros S."/>
            <person name="Januszkiewicz K."/>
            <person name="Wedrychowicz H."/>
        </authorList>
    </citation>
    <scope>NUCLEOTIDE SEQUENCE [LARGE SCALE GENOMIC DNA]</scope>
    <source>
        <strain evidence="11 12">DSM 18772</strain>
    </source>
</reference>
<feature type="domain" description="Peptidase M16 C-terminal" evidence="10">
    <location>
        <begin position="713"/>
        <end position="893"/>
    </location>
</feature>
<protein>
    <submittedName>
        <fullName evidence="11">Zinc protease</fullName>
    </submittedName>
</protein>
<dbReference type="InterPro" id="IPR011249">
    <property type="entry name" value="Metalloenz_LuxS/M16"/>
</dbReference>
<accession>A0A1M6P945</accession>
<dbReference type="OrthoDB" id="9811314at2"/>
<keyword evidence="7" id="KW-0482">Metalloprotease</keyword>
<keyword evidence="6" id="KW-0862">Zinc</keyword>
<keyword evidence="5" id="KW-0378">Hydrolase</keyword>
<evidence type="ECO:0000256" key="5">
    <source>
        <dbReference type="ARBA" id="ARBA00022801"/>
    </source>
</evidence>
<keyword evidence="4" id="KW-0479">Metal-binding</keyword>
<sequence length="965" mass="106662">MNKSTPLIAALGIATVGGLVLAKKETSQANTELLESAKTDDSRAEGKARKWAHDMSDIKQDEKVVYGTLPNGMRYVIQRNQLPPGRVSMRLHVDAGSLNEAEDQRGVAHFLEHMVFNGTKNFPDATKLIPQMQRLGIAFGAHANAYTSFDETVYMLDLPNNEKSTLDLAYGVMGDFADGALLTNQEIDEERGVIASEKTSRDSIGLRMMEKQFSELLPKSLLAKRFPIGTDEVIANAPRERFVDFYTRFYTPEKMTFILVGDIDVAAAEQRITDIFGGIKNPEKPGPKPSLGDLSTKKGFQTAVFTDKELTSTDVSLLRISKHDYKVDTKEKRAGNLPLSVANSIISRRFSKIAKEENSPIVSGSASRSVLFRELELGSIEVTAANDDWQKALPVLENEFRKANEFGFTQSEIDEVVANLINSYERQVETAPTRKSPAIASSLAQHVHGDYVYSTPETDLDILKENLKGVTKESVHKAFKDFWSTDDVTLVFSGKSAPENAENLLKETYAKAKENKVDAPEEKELGEFAYSSFGKAGTIKESKHVEDLDLYQLTLSNGVKVNYKKTDFDKHSISMIARFGNGKLGMPKDKPGLDTLAGSIFTAGGLGKHSSEDLKTLLAGKDCGVGFGIDDDSFTLGGSTTPDDLELQLQLLAAYLTDPGFRPEAERQFKAVLPQIYAQLQHTQAGPMAKMNSWLHGEDGRFVFPEMEQAKALTTEDVKNWITPELNNSPLEISIVGDFDVTTLEKALCSTLGALPERKGGKELTADANVITPPETPAEKEFNFDSTLDTGVSIVLWKADDATDRDIKKVRRAGILSEILSDRLRVTLREKLGEAYSPSAQADLSTTFKNVGIVLAYSPGKPVNSKKVTDVIVELGAEFAEKGATQDELERALKPRLSMLAKTLRQNSYWLGSVMDQSQQYPDKLEWARSRDNDYQNIKLEEINSLAKKFLTKDRVMRVKIAPKN</sequence>
<dbReference type="InParanoid" id="A0A1M6P945"/>
<dbReference type="InterPro" id="IPR001431">
    <property type="entry name" value="Pept_M16_Zn_BS"/>
</dbReference>
<evidence type="ECO:0000259" key="10">
    <source>
        <dbReference type="Pfam" id="PF05193"/>
    </source>
</evidence>
<organism evidence="11 12">
    <name type="scientific">Rubritalea squalenifaciens DSM 18772</name>
    <dbReference type="NCBI Taxonomy" id="1123071"/>
    <lineage>
        <taxon>Bacteria</taxon>
        <taxon>Pseudomonadati</taxon>
        <taxon>Verrucomicrobiota</taxon>
        <taxon>Verrucomicrobiia</taxon>
        <taxon>Verrucomicrobiales</taxon>
        <taxon>Rubritaleaceae</taxon>
        <taxon>Rubritalea</taxon>
    </lineage>
</organism>
<evidence type="ECO:0000313" key="11">
    <source>
        <dbReference type="EMBL" id="SHK04485.1"/>
    </source>
</evidence>
<dbReference type="GO" id="GO:0006508">
    <property type="term" value="P:proteolysis"/>
    <property type="evidence" value="ECO:0007669"/>
    <property type="project" value="UniProtKB-KW"/>
</dbReference>
<dbReference type="Proteomes" id="UP000184510">
    <property type="component" value="Unassembled WGS sequence"/>
</dbReference>
<name>A0A1M6P945_9BACT</name>
<dbReference type="Pfam" id="PF00675">
    <property type="entry name" value="Peptidase_M16"/>
    <property type="match status" value="1"/>
</dbReference>
<evidence type="ECO:0000256" key="4">
    <source>
        <dbReference type="ARBA" id="ARBA00022723"/>
    </source>
</evidence>
<gene>
    <name evidence="11" type="ORF">SAMN02745181_3113</name>
</gene>
<keyword evidence="3 11" id="KW-0645">Protease</keyword>
<dbReference type="PROSITE" id="PS00143">
    <property type="entry name" value="INSULINASE"/>
    <property type="match status" value="1"/>
</dbReference>
<feature type="domain" description="Peptidase M16 C-terminal" evidence="10">
    <location>
        <begin position="239"/>
        <end position="420"/>
    </location>
</feature>
<feature type="domain" description="Peptidase M16 N-terminal" evidence="9">
    <location>
        <begin position="77"/>
        <end position="198"/>
    </location>
</feature>
<evidence type="ECO:0000256" key="3">
    <source>
        <dbReference type="ARBA" id="ARBA00022670"/>
    </source>
</evidence>